<proteinExistence type="predicted"/>
<sequence length="315" mass="34892">NVTAISPLFHLSPVASSDNDLGWAPSCTTPDCLPTASWSTSAINSTLSFQYWGKDVALDGSLEGNMSIRVLHNRMRTPWHPSGDTLFSFRGSPVDNYDLHNVTLEVLDAPPGAHLTITRARVNTSLLLDNHTPPIDRWTVPSNADGLKYTGFMQQASAAQSRTLSTHTSSTAGSSMSMWFNGSSLLVYGPCGPDNGLMGVTIDGRQQIVNTSKPFASSDCLLFQTWGLQWTHFHRLLIENMDGKKLGINRFELFRITTYPIPRTIDRGVAVGCGIASVFITCMMMIAVYVIKFVRRRQTMDVPEANRHWFQLLYS</sequence>
<comment type="caution">
    <text evidence="2">The sequence shown here is derived from an EMBL/GenBank/DDBJ whole genome shotgun (WGS) entry which is preliminary data.</text>
</comment>
<evidence type="ECO:0000256" key="1">
    <source>
        <dbReference type="SAM" id="Phobius"/>
    </source>
</evidence>
<organism evidence="2 3">
    <name type="scientific">Rhizoctonia solani</name>
    <dbReference type="NCBI Taxonomy" id="456999"/>
    <lineage>
        <taxon>Eukaryota</taxon>
        <taxon>Fungi</taxon>
        <taxon>Dikarya</taxon>
        <taxon>Basidiomycota</taxon>
        <taxon>Agaricomycotina</taxon>
        <taxon>Agaricomycetes</taxon>
        <taxon>Cantharellales</taxon>
        <taxon>Ceratobasidiaceae</taxon>
        <taxon>Rhizoctonia</taxon>
    </lineage>
</organism>
<evidence type="ECO:0000313" key="2">
    <source>
        <dbReference type="EMBL" id="CAE7155021.1"/>
    </source>
</evidence>
<dbReference type="Gene3D" id="2.60.120.260">
    <property type="entry name" value="Galactose-binding domain-like"/>
    <property type="match status" value="1"/>
</dbReference>
<dbReference type="AlphaFoldDB" id="A0A8H3E355"/>
<keyword evidence="1" id="KW-0472">Membrane</keyword>
<dbReference type="EMBL" id="CAJNJQ010001927">
    <property type="protein sequence ID" value="CAE7155021.1"/>
    <property type="molecule type" value="Genomic_DNA"/>
</dbReference>
<feature type="transmembrane region" description="Helical" evidence="1">
    <location>
        <begin position="269"/>
        <end position="291"/>
    </location>
</feature>
<name>A0A8H3E355_9AGAM</name>
<reference evidence="2" key="1">
    <citation type="submission" date="2021-01" db="EMBL/GenBank/DDBJ databases">
        <authorList>
            <person name="Kaushik A."/>
        </authorList>
    </citation>
    <scope>NUCLEOTIDE SEQUENCE</scope>
    <source>
        <strain evidence="2">AG5</strain>
    </source>
</reference>
<dbReference type="Proteomes" id="UP000663827">
    <property type="component" value="Unassembled WGS sequence"/>
</dbReference>
<gene>
    <name evidence="2" type="ORF">RDB_LOCUS92990</name>
</gene>
<keyword evidence="1" id="KW-0812">Transmembrane</keyword>
<feature type="non-terminal residue" evidence="2">
    <location>
        <position position="1"/>
    </location>
</feature>
<protein>
    <submittedName>
        <fullName evidence="2">Uncharacterized protein</fullName>
    </submittedName>
</protein>
<evidence type="ECO:0000313" key="3">
    <source>
        <dbReference type="Proteomes" id="UP000663827"/>
    </source>
</evidence>
<keyword evidence="1" id="KW-1133">Transmembrane helix</keyword>
<accession>A0A8H3E355</accession>